<protein>
    <submittedName>
        <fullName evidence="1">Uncharacterized protein</fullName>
    </submittedName>
</protein>
<proteinExistence type="predicted"/>
<name>A0A927ZVA2_9CLOT</name>
<reference evidence="1" key="1">
    <citation type="submission" date="2019-04" db="EMBL/GenBank/DDBJ databases">
        <title>Evolution of Biomass-Degrading Anaerobic Consortia Revealed by Metagenomics.</title>
        <authorList>
            <person name="Peng X."/>
        </authorList>
    </citation>
    <scope>NUCLEOTIDE SEQUENCE</scope>
    <source>
        <strain evidence="1">SIG254</strain>
    </source>
</reference>
<accession>A0A927ZVA2</accession>
<dbReference type="Proteomes" id="UP000768462">
    <property type="component" value="Unassembled WGS sequence"/>
</dbReference>
<dbReference type="EMBL" id="SVCM01000203">
    <property type="protein sequence ID" value="MBE6061843.1"/>
    <property type="molecule type" value="Genomic_DNA"/>
</dbReference>
<comment type="caution">
    <text evidence="1">The sequence shown here is derived from an EMBL/GenBank/DDBJ whole genome shotgun (WGS) entry which is preliminary data.</text>
</comment>
<organism evidence="1 2">
    <name type="scientific">Clostridium sulfidigenes</name>
    <dbReference type="NCBI Taxonomy" id="318464"/>
    <lineage>
        <taxon>Bacteria</taxon>
        <taxon>Bacillati</taxon>
        <taxon>Bacillota</taxon>
        <taxon>Clostridia</taxon>
        <taxon>Eubacteriales</taxon>
        <taxon>Clostridiaceae</taxon>
        <taxon>Clostridium</taxon>
    </lineage>
</organism>
<evidence type="ECO:0000313" key="2">
    <source>
        <dbReference type="Proteomes" id="UP000768462"/>
    </source>
</evidence>
<gene>
    <name evidence="1" type="ORF">E7215_17015</name>
</gene>
<dbReference type="AlphaFoldDB" id="A0A927ZVA2"/>
<evidence type="ECO:0000313" key="1">
    <source>
        <dbReference type="EMBL" id="MBE6061843.1"/>
    </source>
</evidence>
<sequence>MGRYLNHSRHMDYTKDMAEHICLTEKMKPTDKQKKFLYVLRKKCEENGINTETDRELKTRNNYKYEIDELIKRLQEKGLWEV</sequence>